<reference evidence="3" key="1">
    <citation type="journal article" date="2015" name="Proc. Natl. Acad. Sci. U.S.A.">
        <title>Genome sequence of the Asian Tiger mosquito, Aedes albopictus, reveals insights into its biology, genetics, and evolution.</title>
        <authorList>
            <person name="Chen X.G."/>
            <person name="Jiang X."/>
            <person name="Gu J."/>
            <person name="Xu M."/>
            <person name="Wu Y."/>
            <person name="Deng Y."/>
            <person name="Zhang C."/>
            <person name="Bonizzoni M."/>
            <person name="Dermauw W."/>
            <person name="Vontas J."/>
            <person name="Armbruster P."/>
            <person name="Huang X."/>
            <person name="Yang Y."/>
            <person name="Zhang H."/>
            <person name="He W."/>
            <person name="Peng H."/>
            <person name="Liu Y."/>
            <person name="Wu K."/>
            <person name="Chen J."/>
            <person name="Lirakis M."/>
            <person name="Topalis P."/>
            <person name="Van Leeuwen T."/>
            <person name="Hall A.B."/>
            <person name="Jiang X."/>
            <person name="Thorpe C."/>
            <person name="Mueller R.L."/>
            <person name="Sun C."/>
            <person name="Waterhouse R.M."/>
            <person name="Yan G."/>
            <person name="Tu Z.J."/>
            <person name="Fang X."/>
            <person name="James A.A."/>
        </authorList>
    </citation>
    <scope>NUCLEOTIDE SEQUENCE [LARGE SCALE GENOMIC DNA]</scope>
    <source>
        <strain evidence="3">Foshan</strain>
    </source>
</reference>
<dbReference type="Proteomes" id="UP000069940">
    <property type="component" value="Unassembled WGS sequence"/>
</dbReference>
<organism evidence="2 3">
    <name type="scientific">Aedes albopictus</name>
    <name type="common">Asian tiger mosquito</name>
    <name type="synonym">Stegomyia albopicta</name>
    <dbReference type="NCBI Taxonomy" id="7160"/>
    <lineage>
        <taxon>Eukaryota</taxon>
        <taxon>Metazoa</taxon>
        <taxon>Ecdysozoa</taxon>
        <taxon>Arthropoda</taxon>
        <taxon>Hexapoda</taxon>
        <taxon>Insecta</taxon>
        <taxon>Pterygota</taxon>
        <taxon>Neoptera</taxon>
        <taxon>Endopterygota</taxon>
        <taxon>Diptera</taxon>
        <taxon>Nematocera</taxon>
        <taxon>Culicoidea</taxon>
        <taxon>Culicidae</taxon>
        <taxon>Culicinae</taxon>
        <taxon>Aedini</taxon>
        <taxon>Aedes</taxon>
        <taxon>Stegomyia</taxon>
    </lineage>
</organism>
<feature type="compositionally biased region" description="Acidic residues" evidence="1">
    <location>
        <begin position="278"/>
        <end position="312"/>
    </location>
</feature>
<evidence type="ECO:0000256" key="1">
    <source>
        <dbReference type="SAM" id="MobiDB-lite"/>
    </source>
</evidence>
<dbReference type="RefSeq" id="XP_062700580.1">
    <property type="nucleotide sequence ID" value="XM_062844596.1"/>
</dbReference>
<feature type="region of interest" description="Disordered" evidence="1">
    <location>
        <begin position="268"/>
        <end position="312"/>
    </location>
</feature>
<evidence type="ECO:0000313" key="2">
    <source>
        <dbReference type="EnsemblMetazoa" id="AALFPA23_011344.P16065"/>
    </source>
</evidence>
<sequence length="312" mass="36066">MNVTVSAFYSMIDGKVANAVNKNNDTHKCPLCVDGADNRIGPSFYHCRLNCVEWLIRVSGQLHIPGHPAQKDTKVKEKRKEITRQLEDHFNLLINRPKIGGSGSSNNGNTARTLLADPKNFSAILGIDQKLVENLRMISSLALSSKYLDAEKVGQLYTQLEQQIWKQFPFLNKKIPPSMHKYSHLPEFIERLPYPLSFADEQAGERCHKRSKYGRTHLSRKTSPETNLEDMMRLSLTWSDPKHADQDVREERKRKAVKDELFERQMAFYYSEQNDKNEDNEEEINVQSDCEETMYDDESNESEEDSDENFTE</sequence>
<proteinExistence type="predicted"/>
<name>A0ABM1YQV6_AEDAL</name>
<keyword evidence="3" id="KW-1185">Reference proteome</keyword>
<dbReference type="RefSeq" id="XP_062700581.1">
    <property type="nucleotide sequence ID" value="XM_062844597.1"/>
</dbReference>
<accession>A0ABM1YQV6</accession>
<reference evidence="2" key="2">
    <citation type="submission" date="2025-05" db="UniProtKB">
        <authorList>
            <consortium name="EnsemblMetazoa"/>
        </authorList>
    </citation>
    <scope>IDENTIFICATION</scope>
    <source>
        <strain evidence="2">Foshan</strain>
    </source>
</reference>
<dbReference type="GeneID" id="134284956"/>
<dbReference type="EnsemblMetazoa" id="AALFPA23_011344.R16065">
    <property type="protein sequence ID" value="AALFPA23_011344.P16065"/>
    <property type="gene ID" value="AALFPA23_011344"/>
</dbReference>
<protein>
    <submittedName>
        <fullName evidence="2">Uncharacterized protein</fullName>
    </submittedName>
</protein>
<dbReference type="EnsemblMetazoa" id="AALFPA23_011344.R16064">
    <property type="protein sequence ID" value="AALFPA23_011344.P16064"/>
    <property type="gene ID" value="AALFPA23_011344"/>
</dbReference>
<evidence type="ECO:0000313" key="3">
    <source>
        <dbReference type="Proteomes" id="UP000069940"/>
    </source>
</evidence>